<dbReference type="Proteomes" id="UP000237472">
    <property type="component" value="Unassembled WGS sequence"/>
</dbReference>
<keyword evidence="4" id="KW-1185">Reference proteome</keyword>
<proteinExistence type="predicted"/>
<dbReference type="EMBL" id="LDWY01000044">
    <property type="protein sequence ID" value="PHY91055.1"/>
    <property type="molecule type" value="Genomic_DNA"/>
</dbReference>
<dbReference type="Proteomes" id="UP000811399">
    <property type="component" value="Unassembled WGS sequence"/>
</dbReference>
<evidence type="ECO:0000313" key="4">
    <source>
        <dbReference type="Proteomes" id="UP000811399"/>
    </source>
</evidence>
<reference evidence="3" key="2">
    <citation type="submission" date="2015-06" db="EMBL/GenBank/DDBJ databases">
        <authorList>
            <person name="Parisi A."/>
            <person name="Chiara M."/>
            <person name="Florio D."/>
            <person name="Miccolupo A."/>
            <person name="Manzari C."/>
            <person name="Mion D."/>
            <person name="Caruso M."/>
            <person name="D'erchia A.M."/>
            <person name="Zanoni R."/>
        </authorList>
    </citation>
    <scope>NUCLEOTIDE SEQUENCE [LARGE SCALE GENOMIC DNA]</scope>
    <source>
        <strain evidence="3">73/13</strain>
    </source>
</reference>
<protein>
    <recommendedName>
        <fullName evidence="5">Acyl-CoA thioesterase</fullName>
    </recommendedName>
</protein>
<sequence>MKKDNFDEGTQLEEFVSQEDMARIKTELVSCPDANNSLVGTITALSKNYAKSVLITNSEMIIDEQGLIMDAFIFAAANYVAQAAVNKEFSVLISSKSYFYAPLKMGDILELEAHALFDESSKKRSVKVVGRVKEIKVFETSIQIICTDEHIFKLKRPPTQAVKQEEVPQQTPASNINPEAMAASLLASMGK</sequence>
<dbReference type="RefSeq" id="WP_099461396.1">
    <property type="nucleotide sequence ID" value="NZ_LDWY01000044.1"/>
</dbReference>
<reference evidence="1" key="3">
    <citation type="submission" date="2019-07" db="EMBL/GenBank/DDBJ databases">
        <authorList>
            <person name="Miller W.G."/>
        </authorList>
    </citation>
    <scope>NUCLEOTIDE SEQUENCE</scope>
    <source>
        <strain evidence="1">52/13</strain>
    </source>
</reference>
<name>A0A2G4R5H0_9BACT</name>
<comment type="caution">
    <text evidence="2">The sequence shown here is derived from an EMBL/GenBank/DDBJ whole genome shotgun (WGS) entry which is preliminary data.</text>
</comment>
<organism evidence="2 3">
    <name type="scientific">Campylobacter vulpis</name>
    <dbReference type="NCBI Taxonomy" id="1655500"/>
    <lineage>
        <taxon>Bacteria</taxon>
        <taxon>Pseudomonadati</taxon>
        <taxon>Campylobacterota</taxon>
        <taxon>Epsilonproteobacteria</taxon>
        <taxon>Campylobacterales</taxon>
        <taxon>Campylobacteraceae</taxon>
        <taxon>Campylobacter</taxon>
    </lineage>
</organism>
<evidence type="ECO:0000313" key="1">
    <source>
        <dbReference type="EMBL" id="MBS4240345.1"/>
    </source>
</evidence>
<gene>
    <name evidence="2" type="ORF">AA994_03665</name>
    <name evidence="1" type="ORF">CVU5213_01115</name>
</gene>
<evidence type="ECO:0000313" key="3">
    <source>
        <dbReference type="Proteomes" id="UP000237472"/>
    </source>
</evidence>
<dbReference type="AlphaFoldDB" id="A0A2G4R5H0"/>
<dbReference type="InterPro" id="IPR029069">
    <property type="entry name" value="HotDog_dom_sf"/>
</dbReference>
<evidence type="ECO:0008006" key="5">
    <source>
        <dbReference type="Google" id="ProtNLM"/>
    </source>
</evidence>
<dbReference type="SUPFAM" id="SSF54637">
    <property type="entry name" value="Thioesterase/thiol ester dehydrase-isomerase"/>
    <property type="match status" value="1"/>
</dbReference>
<reference evidence="2" key="1">
    <citation type="submission" date="2015-06" db="EMBL/GenBank/DDBJ databases">
        <authorList>
            <person name="Hoefler B.C."/>
            <person name="Straight P.D."/>
        </authorList>
    </citation>
    <scope>NUCLEOTIDE SEQUENCE [LARGE SCALE GENOMIC DNA]</scope>
    <source>
        <strain evidence="2">73/13</strain>
    </source>
</reference>
<evidence type="ECO:0000313" key="2">
    <source>
        <dbReference type="EMBL" id="PHY91055.1"/>
    </source>
</evidence>
<reference evidence="1 4" key="4">
    <citation type="journal article" date="2021" name="Syst. Appl. Microbiol.">
        <title>nCampylobacter vulpis sp. nov. isolated from wild red foxes.</title>
        <authorList>
            <person name="Parisi A."/>
            <person name="Chiara M."/>
            <person name="Caffara M."/>
            <person name="Mion D."/>
            <person name="Miller W.G."/>
            <person name="Caruso M."/>
            <person name="Manzari C."/>
            <person name="Florio D."/>
            <person name="Capozzi L."/>
            <person name="D'Erchia A.M."/>
            <person name="Manzulli V."/>
            <person name="Zanoni R.G."/>
        </authorList>
    </citation>
    <scope>NUCLEOTIDE SEQUENCE [LARGE SCALE GENOMIC DNA]</scope>
    <source>
        <strain evidence="1 4">52/13</strain>
    </source>
</reference>
<dbReference type="OrthoDB" id="5323777at2"/>
<dbReference type="EMBL" id="VJYU01000002">
    <property type="protein sequence ID" value="MBS4240345.1"/>
    <property type="molecule type" value="Genomic_DNA"/>
</dbReference>
<dbReference type="Gene3D" id="3.10.129.10">
    <property type="entry name" value="Hotdog Thioesterase"/>
    <property type="match status" value="1"/>
</dbReference>
<accession>A0A2G4R5H0</accession>